<sequence length="235" mass="25608">MSGITAFVFARGGSKGLPGKNIRSLAGKPLIGWAIEQALAVPRIERVIVSTDSQDIADVACAYGAEAPFIRPVALASDTASELDAWRHALAFLQETEGQLPEAFVSVPATAPMRLPEDIEACLDLYQEGRADVVLTVSDAHRNPWFNMVRRAADGTVALVNNPEGSITRRQDAPEVYDITTVAYVADPRFIMAGNLLFSGRVRAATIPVERSIDIDTLHDFEIAEFLMKKRLETL</sequence>
<evidence type="ECO:0000313" key="2">
    <source>
        <dbReference type="Proteomes" id="UP001595386"/>
    </source>
</evidence>
<dbReference type="PANTHER" id="PTHR21485">
    <property type="entry name" value="HAD SUPERFAMILY MEMBERS CMAS AND KDSC"/>
    <property type="match status" value="1"/>
</dbReference>
<keyword evidence="1" id="KW-0808">Transferase</keyword>
<dbReference type="InterPro" id="IPR029044">
    <property type="entry name" value="Nucleotide-diphossugar_trans"/>
</dbReference>
<dbReference type="RefSeq" id="WP_379757944.1">
    <property type="nucleotide sequence ID" value="NZ_JBHRSQ010000011.1"/>
</dbReference>
<dbReference type="PANTHER" id="PTHR21485:SF6">
    <property type="entry name" value="N-ACYLNEURAMINATE CYTIDYLYLTRANSFERASE-RELATED"/>
    <property type="match status" value="1"/>
</dbReference>
<comment type="caution">
    <text evidence="1">The sequence shown here is derived from an EMBL/GenBank/DDBJ whole genome shotgun (WGS) entry which is preliminary data.</text>
</comment>
<dbReference type="GO" id="GO:0016779">
    <property type="term" value="F:nucleotidyltransferase activity"/>
    <property type="evidence" value="ECO:0007669"/>
    <property type="project" value="UniProtKB-KW"/>
</dbReference>
<reference evidence="2" key="1">
    <citation type="journal article" date="2019" name="Int. J. Syst. Evol. Microbiol.">
        <title>The Global Catalogue of Microorganisms (GCM) 10K type strain sequencing project: providing services to taxonomists for standard genome sequencing and annotation.</title>
        <authorList>
            <consortium name="The Broad Institute Genomics Platform"/>
            <consortium name="The Broad Institute Genome Sequencing Center for Infectious Disease"/>
            <person name="Wu L."/>
            <person name="Ma J."/>
        </authorList>
    </citation>
    <scope>NUCLEOTIDE SEQUENCE [LARGE SCALE GENOMIC DNA]</scope>
    <source>
        <strain evidence="2">KCTC 52660</strain>
    </source>
</reference>
<name>A0ABV7B449_9GAMM</name>
<organism evidence="1 2">
    <name type="scientific">Halomonas tibetensis</name>
    <dbReference type="NCBI Taxonomy" id="2259590"/>
    <lineage>
        <taxon>Bacteria</taxon>
        <taxon>Pseudomonadati</taxon>
        <taxon>Pseudomonadota</taxon>
        <taxon>Gammaproteobacteria</taxon>
        <taxon>Oceanospirillales</taxon>
        <taxon>Halomonadaceae</taxon>
        <taxon>Halomonas</taxon>
    </lineage>
</organism>
<dbReference type="Pfam" id="PF02348">
    <property type="entry name" value="CTP_transf_3"/>
    <property type="match status" value="1"/>
</dbReference>
<dbReference type="Gene3D" id="3.90.550.10">
    <property type="entry name" value="Spore Coat Polysaccharide Biosynthesis Protein SpsA, Chain A"/>
    <property type="match status" value="1"/>
</dbReference>
<dbReference type="InterPro" id="IPR003329">
    <property type="entry name" value="Cytidylyl_trans"/>
</dbReference>
<protein>
    <submittedName>
        <fullName evidence="1">Cytidylyltransferase domain-containing protein</fullName>
    </submittedName>
</protein>
<accession>A0ABV7B449</accession>
<gene>
    <name evidence="1" type="ORF">ACFODV_09105</name>
</gene>
<evidence type="ECO:0000313" key="1">
    <source>
        <dbReference type="EMBL" id="MFC2992187.1"/>
    </source>
</evidence>
<dbReference type="Proteomes" id="UP001595386">
    <property type="component" value="Unassembled WGS sequence"/>
</dbReference>
<dbReference type="InterPro" id="IPR050793">
    <property type="entry name" value="CMP-NeuNAc_synthase"/>
</dbReference>
<keyword evidence="2" id="KW-1185">Reference proteome</keyword>
<dbReference type="SUPFAM" id="SSF53448">
    <property type="entry name" value="Nucleotide-diphospho-sugar transferases"/>
    <property type="match status" value="1"/>
</dbReference>
<keyword evidence="1" id="KW-0548">Nucleotidyltransferase</keyword>
<dbReference type="EMBL" id="JBHRSQ010000011">
    <property type="protein sequence ID" value="MFC2992187.1"/>
    <property type="molecule type" value="Genomic_DNA"/>
</dbReference>
<proteinExistence type="predicted"/>
<dbReference type="CDD" id="cd02513">
    <property type="entry name" value="CMP-NeuAc_Synthase"/>
    <property type="match status" value="1"/>
</dbReference>